<dbReference type="OrthoDB" id="1922866at2759"/>
<gene>
    <name evidence="4" type="ORF">K7X08_009588</name>
</gene>
<dbReference type="GO" id="GO:0001763">
    <property type="term" value="P:morphogenesis of a branching structure"/>
    <property type="evidence" value="ECO:0007669"/>
    <property type="project" value="InterPro"/>
</dbReference>
<comment type="caution">
    <text evidence="4">The sequence shown here is derived from an EMBL/GenBank/DDBJ whole genome shotgun (WGS) entry which is preliminary data.</text>
</comment>
<dbReference type="AlphaFoldDB" id="A0A9Q1MZM1"/>
<dbReference type="PANTHER" id="PTHR38366:SF1">
    <property type="entry name" value="PROTEIN TILLER ANGLE CONTROL 1"/>
    <property type="match status" value="1"/>
</dbReference>
<evidence type="ECO:0000313" key="4">
    <source>
        <dbReference type="EMBL" id="KAJ8573077.1"/>
    </source>
</evidence>
<reference evidence="5" key="1">
    <citation type="journal article" date="2023" name="Proc. Natl. Acad. Sci. U.S.A.">
        <title>Genomic and structural basis for evolution of tropane alkaloid biosynthesis.</title>
        <authorList>
            <person name="Wanga Y.-J."/>
            <person name="Taina T."/>
            <person name="Yua J.-Y."/>
            <person name="Lia J."/>
            <person name="Xua B."/>
            <person name="Chenc J."/>
            <person name="D'Auriad J.C."/>
            <person name="Huanga J.-P."/>
            <person name="Huanga S.-X."/>
        </authorList>
    </citation>
    <scope>NUCLEOTIDE SEQUENCE [LARGE SCALE GENOMIC DNA]</scope>
    <source>
        <strain evidence="5">cv. KIB-2019</strain>
    </source>
</reference>
<name>A0A9Q1MZM1_9SOLA</name>
<protein>
    <recommendedName>
        <fullName evidence="3">Protein TILLER ANGLE CONTROL 1</fullName>
    </recommendedName>
</protein>
<keyword evidence="1" id="KW-0341">Growth regulation</keyword>
<keyword evidence="5" id="KW-1185">Reference proteome</keyword>
<sequence>MKIFSWVQRKLNQKDGLFDRNVKKDEEKISNANIGGTQILLQDASMAHMLDSWKGGILTIGTFGFDPLIKDQNSGLEEEYDQECEITVSDHEDQNPLMYANGHEQSHVTPKANVIMGIDGGNTLARRSTDDVSNKSSKKERITLADLFSADKKKVQLPDLHVTNKKASKAQVKSGISFAKKLTTIVREDSRPILKLQQLMTRALKRKVHPDMENKNHKNSRVIEAAATVLDLSPVISESISLLKILETTT</sequence>
<evidence type="ECO:0000313" key="5">
    <source>
        <dbReference type="Proteomes" id="UP001152561"/>
    </source>
</evidence>
<dbReference type="PANTHER" id="PTHR38366">
    <property type="entry name" value="NAD-DEPENDENT PROTEIN DEACETYLASE HST1-LIKE PROTEIN"/>
    <property type="match status" value="1"/>
</dbReference>
<dbReference type="EMBL" id="JAJAGQ010000001">
    <property type="protein sequence ID" value="KAJ8573077.1"/>
    <property type="molecule type" value="Genomic_DNA"/>
</dbReference>
<proteinExistence type="inferred from homology"/>
<comment type="similarity">
    <text evidence="2">Belongs to the TAC family.</text>
</comment>
<evidence type="ECO:0000256" key="2">
    <source>
        <dbReference type="ARBA" id="ARBA00025796"/>
    </source>
</evidence>
<evidence type="ECO:0000256" key="1">
    <source>
        <dbReference type="ARBA" id="ARBA00022604"/>
    </source>
</evidence>
<dbReference type="Proteomes" id="UP001152561">
    <property type="component" value="Unassembled WGS sequence"/>
</dbReference>
<accession>A0A9Q1MZM1</accession>
<organism evidence="4 5">
    <name type="scientific">Anisodus acutangulus</name>
    <dbReference type="NCBI Taxonomy" id="402998"/>
    <lineage>
        <taxon>Eukaryota</taxon>
        <taxon>Viridiplantae</taxon>
        <taxon>Streptophyta</taxon>
        <taxon>Embryophyta</taxon>
        <taxon>Tracheophyta</taxon>
        <taxon>Spermatophyta</taxon>
        <taxon>Magnoliopsida</taxon>
        <taxon>eudicotyledons</taxon>
        <taxon>Gunneridae</taxon>
        <taxon>Pentapetalae</taxon>
        <taxon>asterids</taxon>
        <taxon>lamiids</taxon>
        <taxon>Solanales</taxon>
        <taxon>Solanaceae</taxon>
        <taxon>Solanoideae</taxon>
        <taxon>Hyoscyameae</taxon>
        <taxon>Anisodus</taxon>
    </lineage>
</organism>
<dbReference type="InterPro" id="IPR044989">
    <property type="entry name" value="TAC1"/>
</dbReference>
<evidence type="ECO:0000256" key="3">
    <source>
        <dbReference type="ARBA" id="ARBA00026138"/>
    </source>
</evidence>